<dbReference type="PANTHER" id="PTHR22602">
    <property type="entry name" value="TRANSFERASE CAF17, MITOCHONDRIAL-RELATED"/>
    <property type="match status" value="1"/>
</dbReference>
<dbReference type="Gene3D" id="2.40.30.160">
    <property type="match status" value="1"/>
</dbReference>
<gene>
    <name evidence="1" type="ORF">GNH96_03945</name>
</gene>
<proteinExistence type="predicted"/>
<evidence type="ECO:0000313" key="1">
    <source>
        <dbReference type="EMBL" id="QJD29201.1"/>
    </source>
</evidence>
<dbReference type="InterPro" id="IPR045179">
    <property type="entry name" value="YgfZ/GcvT"/>
</dbReference>
<dbReference type="PANTHER" id="PTHR22602:SF0">
    <property type="entry name" value="TRANSFERASE CAF17, MITOCHONDRIAL-RELATED"/>
    <property type="match status" value="1"/>
</dbReference>
<dbReference type="GO" id="GO:0016226">
    <property type="term" value="P:iron-sulfur cluster assembly"/>
    <property type="evidence" value="ECO:0007669"/>
    <property type="project" value="TreeGrafter"/>
</dbReference>
<keyword evidence="2" id="KW-1185">Reference proteome</keyword>
<dbReference type="KEGG" id="metu:GNH96_03945"/>
<accession>A0A858Q5U9</accession>
<reference evidence="2" key="1">
    <citation type="submission" date="2019-12" db="EMBL/GenBank/DDBJ databases">
        <authorList>
            <person name="Awala S.I."/>
            <person name="Rhee S.K."/>
        </authorList>
    </citation>
    <scope>NUCLEOTIDE SEQUENCE [LARGE SCALE GENOMIC DNA]</scope>
    <source>
        <strain evidence="2">IM1</strain>
    </source>
</reference>
<dbReference type="Gene3D" id="3.30.70.1630">
    <property type="match status" value="1"/>
</dbReference>
<dbReference type="SUPFAM" id="SSF103025">
    <property type="entry name" value="Folate-binding domain"/>
    <property type="match status" value="1"/>
</dbReference>
<organism evidence="1 2">
    <name type="scientific">Methylococcus geothermalis</name>
    <dbReference type="NCBI Taxonomy" id="2681310"/>
    <lineage>
        <taxon>Bacteria</taxon>
        <taxon>Pseudomonadati</taxon>
        <taxon>Pseudomonadota</taxon>
        <taxon>Gammaproteobacteria</taxon>
        <taxon>Methylococcales</taxon>
        <taxon>Methylococcaceae</taxon>
        <taxon>Methylococcus</taxon>
    </lineage>
</organism>
<dbReference type="Proteomes" id="UP000503004">
    <property type="component" value="Chromosome"/>
</dbReference>
<dbReference type="EMBL" id="CP046565">
    <property type="protein sequence ID" value="QJD29201.1"/>
    <property type="molecule type" value="Genomic_DNA"/>
</dbReference>
<dbReference type="NCBIfam" id="TIGR03317">
    <property type="entry name" value="ygfZ_signature"/>
    <property type="match status" value="1"/>
</dbReference>
<dbReference type="RefSeq" id="WP_169602479.1">
    <property type="nucleotide sequence ID" value="NZ_CP046565.1"/>
</dbReference>
<dbReference type="Gene3D" id="3.30.70.1400">
    <property type="entry name" value="Aminomethyltransferase beta-barrel domains"/>
    <property type="match status" value="1"/>
</dbReference>
<protein>
    <submittedName>
        <fullName evidence="1">Folate-binding protein</fullName>
    </submittedName>
</protein>
<name>A0A858Q5U9_9GAMM</name>
<sequence>MAAGEALKVRMAGSAAPAAPAEWLDFLDRAGPPAGDGAEIALRGNVMADLSRFGLIEVKGEEAGKFLGSMLTGDVRLVSPSQGQFTSWCDGKGRIQATFWLFMRDGAYYLLLPEELLPGVIARLKMFLLRTKASIGDASAALARIGLSGAGIAEALGSALPAQRGETAVIGDCTLVALGDEPRPRWLAVGSPEAVIALWEKLEPAVTPAGTGAWALLDVLAGIPHVATETAGEFIPQMLDLEALGGLSYKKGCYPGQEVIARLHYRGQLKRKAYLAYADGPELPAPGTKLYRPGFDESVGLVVSAAKDGREHGFALLAVVVIEQKPLGEIRLGSAEGPALVFADQDELVPTSDAGC</sequence>
<evidence type="ECO:0000313" key="2">
    <source>
        <dbReference type="Proteomes" id="UP000503004"/>
    </source>
</evidence>
<dbReference type="InterPro" id="IPR017703">
    <property type="entry name" value="YgfZ/GCV_T_CS"/>
</dbReference>
<dbReference type="AlphaFoldDB" id="A0A858Q5U9"/>